<reference evidence="2" key="1">
    <citation type="journal article" date="2020" name="Stud. Mycol.">
        <title>101 Dothideomycetes genomes: a test case for predicting lifestyles and emergence of pathogens.</title>
        <authorList>
            <person name="Haridas S."/>
            <person name="Albert R."/>
            <person name="Binder M."/>
            <person name="Bloem J."/>
            <person name="Labutti K."/>
            <person name="Salamov A."/>
            <person name="Andreopoulos B."/>
            <person name="Baker S."/>
            <person name="Barry K."/>
            <person name="Bills G."/>
            <person name="Bluhm B."/>
            <person name="Cannon C."/>
            <person name="Castanera R."/>
            <person name="Culley D."/>
            <person name="Daum C."/>
            <person name="Ezra D."/>
            <person name="Gonzalez J."/>
            <person name="Henrissat B."/>
            <person name="Kuo A."/>
            <person name="Liang C."/>
            <person name="Lipzen A."/>
            <person name="Lutzoni F."/>
            <person name="Magnuson J."/>
            <person name="Mondo S."/>
            <person name="Nolan M."/>
            <person name="Ohm R."/>
            <person name="Pangilinan J."/>
            <person name="Park H.-J."/>
            <person name="Ramirez L."/>
            <person name="Alfaro M."/>
            <person name="Sun H."/>
            <person name="Tritt A."/>
            <person name="Yoshinaga Y."/>
            <person name="Zwiers L.-H."/>
            <person name="Turgeon B."/>
            <person name="Goodwin S."/>
            <person name="Spatafora J."/>
            <person name="Crous P."/>
            <person name="Grigoriev I."/>
        </authorList>
    </citation>
    <scope>NUCLEOTIDE SEQUENCE</scope>
    <source>
        <strain evidence="2">CBS 115976</strain>
    </source>
</reference>
<accession>A0A6A6UVJ7</accession>
<name>A0A6A6UVJ7_9PEZI</name>
<keyword evidence="3" id="KW-1185">Reference proteome</keyword>
<proteinExistence type="predicted"/>
<feature type="region of interest" description="Disordered" evidence="1">
    <location>
        <begin position="17"/>
        <end position="41"/>
    </location>
</feature>
<gene>
    <name evidence="2" type="ORF">BT63DRAFT_409546</name>
</gene>
<feature type="compositionally biased region" description="Polar residues" evidence="1">
    <location>
        <begin position="154"/>
        <end position="163"/>
    </location>
</feature>
<dbReference type="AlphaFoldDB" id="A0A6A6UVJ7"/>
<feature type="compositionally biased region" description="Basic and acidic residues" evidence="1">
    <location>
        <begin position="17"/>
        <end position="27"/>
    </location>
</feature>
<evidence type="ECO:0000256" key="1">
    <source>
        <dbReference type="SAM" id="MobiDB-lite"/>
    </source>
</evidence>
<feature type="region of interest" description="Disordered" evidence="1">
    <location>
        <begin position="136"/>
        <end position="163"/>
    </location>
</feature>
<organism evidence="2 3">
    <name type="scientific">Microthyrium microscopicum</name>
    <dbReference type="NCBI Taxonomy" id="703497"/>
    <lineage>
        <taxon>Eukaryota</taxon>
        <taxon>Fungi</taxon>
        <taxon>Dikarya</taxon>
        <taxon>Ascomycota</taxon>
        <taxon>Pezizomycotina</taxon>
        <taxon>Dothideomycetes</taxon>
        <taxon>Dothideomycetes incertae sedis</taxon>
        <taxon>Microthyriales</taxon>
        <taxon>Microthyriaceae</taxon>
        <taxon>Microthyrium</taxon>
    </lineage>
</organism>
<dbReference type="Proteomes" id="UP000799302">
    <property type="component" value="Unassembled WGS sequence"/>
</dbReference>
<dbReference type="EMBL" id="MU004230">
    <property type="protein sequence ID" value="KAF2675461.1"/>
    <property type="molecule type" value="Genomic_DNA"/>
</dbReference>
<sequence length="163" mass="17986">MSQGDKEVIIDHLLRIRQHHNDEHDMDTQSSATAVEESSETLSVNTVSTVRVMLEVTSSTNNSGPQPLMLAGTGEWMPVSMNGPYRLSIDYQDLEAALIAYQATRQSLSSSDVINPAAWTTQIDVEAFWVPEGHDQYHSTQSLNPEPAGRSEMARTTQYFGSG</sequence>
<feature type="compositionally biased region" description="Low complexity" evidence="1">
    <location>
        <begin position="30"/>
        <end position="41"/>
    </location>
</feature>
<evidence type="ECO:0000313" key="2">
    <source>
        <dbReference type="EMBL" id="KAF2675461.1"/>
    </source>
</evidence>
<protein>
    <submittedName>
        <fullName evidence="2">Uncharacterized protein</fullName>
    </submittedName>
</protein>
<evidence type="ECO:0000313" key="3">
    <source>
        <dbReference type="Proteomes" id="UP000799302"/>
    </source>
</evidence>